<dbReference type="AlphaFoldDB" id="A0A2A6CK49"/>
<evidence type="ECO:0000313" key="2">
    <source>
        <dbReference type="Proteomes" id="UP000005239"/>
    </source>
</evidence>
<dbReference type="Proteomes" id="UP000005239">
    <property type="component" value="Unassembled WGS sequence"/>
</dbReference>
<gene>
    <name evidence="1" type="primary">WBGene00205250</name>
</gene>
<dbReference type="PROSITE" id="PS51257">
    <property type="entry name" value="PROKAR_LIPOPROTEIN"/>
    <property type="match status" value="1"/>
</dbReference>
<accession>A0A2A6CK49</accession>
<evidence type="ECO:0000313" key="1">
    <source>
        <dbReference type="EnsemblMetazoa" id="PPA32389.1"/>
    </source>
</evidence>
<reference evidence="2" key="1">
    <citation type="journal article" date="2008" name="Nat. Genet.">
        <title>The Pristionchus pacificus genome provides a unique perspective on nematode lifestyle and parasitism.</title>
        <authorList>
            <person name="Dieterich C."/>
            <person name="Clifton S.W."/>
            <person name="Schuster L.N."/>
            <person name="Chinwalla A."/>
            <person name="Delehaunty K."/>
            <person name="Dinkelacker I."/>
            <person name="Fulton L."/>
            <person name="Fulton R."/>
            <person name="Godfrey J."/>
            <person name="Minx P."/>
            <person name="Mitreva M."/>
            <person name="Roeseler W."/>
            <person name="Tian H."/>
            <person name="Witte H."/>
            <person name="Yang S.P."/>
            <person name="Wilson R.K."/>
            <person name="Sommer R.J."/>
        </authorList>
    </citation>
    <scope>NUCLEOTIDE SEQUENCE [LARGE SCALE GENOMIC DNA]</scope>
    <source>
        <strain evidence="2">PS312</strain>
    </source>
</reference>
<accession>A0A8R1UNI7</accession>
<sequence>MHLKIAAHIFGGISLVFSIAACFIPVEDVEQWINITLWVFGGLNAFFAAMTFIVIFLPIRWFFIPKIAIGLVNIAFFAFCLTLSILTVCGTPTLIDDQVQWYFINNKTFTDWALKAYPDGNLYPFIQEIGIAGIVITLLLVLYSGTACYITLLAFLKVGEKRTHSISPIEDEIKVPVRTATYDHSTLTGGYGPLQVYRPVIIMEKGPPVYGTSPAPYVD</sequence>
<protein>
    <submittedName>
        <fullName evidence="1">Uncharacterized protein</fullName>
    </submittedName>
</protein>
<organism evidence="1 2">
    <name type="scientific">Pristionchus pacificus</name>
    <name type="common">Parasitic nematode worm</name>
    <dbReference type="NCBI Taxonomy" id="54126"/>
    <lineage>
        <taxon>Eukaryota</taxon>
        <taxon>Metazoa</taxon>
        <taxon>Ecdysozoa</taxon>
        <taxon>Nematoda</taxon>
        <taxon>Chromadorea</taxon>
        <taxon>Rhabditida</taxon>
        <taxon>Rhabditina</taxon>
        <taxon>Diplogasteromorpha</taxon>
        <taxon>Diplogasteroidea</taxon>
        <taxon>Neodiplogasteridae</taxon>
        <taxon>Pristionchus</taxon>
    </lineage>
</organism>
<keyword evidence="2" id="KW-1185">Reference proteome</keyword>
<reference evidence="1" key="2">
    <citation type="submission" date="2022-06" db="UniProtKB">
        <authorList>
            <consortium name="EnsemblMetazoa"/>
        </authorList>
    </citation>
    <scope>IDENTIFICATION</scope>
    <source>
        <strain evidence="1">PS312</strain>
    </source>
</reference>
<dbReference type="EnsemblMetazoa" id="PPA32389.1">
    <property type="protein sequence ID" value="PPA32389.1"/>
    <property type="gene ID" value="WBGene00205250"/>
</dbReference>
<name>A0A2A6CK49_PRIPA</name>
<proteinExistence type="predicted"/>